<evidence type="ECO:0000313" key="1">
    <source>
        <dbReference type="EMBL" id="OAT12709.1"/>
    </source>
</evidence>
<proteinExistence type="predicted"/>
<dbReference type="EMBL" id="GG657469">
    <property type="protein sequence ID" value="OAT12709.1"/>
    <property type="molecule type" value="Genomic_DNA"/>
</dbReference>
<dbReference type="VEuPathDB" id="FungiDB:BDBG_08026"/>
<reference evidence="2" key="1">
    <citation type="journal article" date="2015" name="PLoS Genet.">
        <title>The dynamic genome and transcriptome of the human fungal pathogen Blastomyces and close relative Emmonsia.</title>
        <authorList>
            <person name="Munoz J.F."/>
            <person name="Gauthier G.M."/>
            <person name="Desjardins C.A."/>
            <person name="Gallo J.E."/>
            <person name="Holder J."/>
            <person name="Sullivan T.D."/>
            <person name="Marty A.J."/>
            <person name="Carmen J.C."/>
            <person name="Chen Z."/>
            <person name="Ding L."/>
            <person name="Gujja S."/>
            <person name="Magrini V."/>
            <person name="Misas E."/>
            <person name="Mitreva M."/>
            <person name="Priest M."/>
            <person name="Saif S."/>
            <person name="Whiston E.A."/>
            <person name="Young S."/>
            <person name="Zeng Q."/>
            <person name="Goldman W.E."/>
            <person name="Mardis E.R."/>
            <person name="Taylor J.W."/>
            <person name="McEwen J.G."/>
            <person name="Clay O.K."/>
            <person name="Klein B.S."/>
            <person name="Cuomo C.A."/>
        </authorList>
    </citation>
    <scope>NUCLEOTIDE SEQUENCE [LARGE SCALE GENOMIC DNA]</scope>
    <source>
        <strain evidence="2">SLH14081</strain>
    </source>
</reference>
<organism evidence="1 2">
    <name type="scientific">Blastomyces gilchristii (strain SLH14081)</name>
    <name type="common">Blastomyces dermatitidis</name>
    <dbReference type="NCBI Taxonomy" id="559298"/>
    <lineage>
        <taxon>Eukaryota</taxon>
        <taxon>Fungi</taxon>
        <taxon>Dikarya</taxon>
        <taxon>Ascomycota</taxon>
        <taxon>Pezizomycotina</taxon>
        <taxon>Eurotiomycetes</taxon>
        <taxon>Eurotiomycetidae</taxon>
        <taxon>Onygenales</taxon>
        <taxon>Ajellomycetaceae</taxon>
        <taxon>Blastomyces</taxon>
    </lineage>
</organism>
<dbReference type="Proteomes" id="UP000002038">
    <property type="component" value="Unassembled WGS sequence"/>
</dbReference>
<keyword evidence="2" id="KW-1185">Reference proteome</keyword>
<name>A0A179UZR1_BLAGS</name>
<dbReference type="GeneID" id="8501926"/>
<dbReference type="AlphaFoldDB" id="A0A179UZR1"/>
<dbReference type="KEGG" id="bgh:BDBG_08026"/>
<gene>
    <name evidence="1" type="ORF">BDBG_08026</name>
</gene>
<evidence type="ECO:0000313" key="2">
    <source>
        <dbReference type="Proteomes" id="UP000002038"/>
    </source>
</evidence>
<dbReference type="RefSeq" id="XP_002621403.1">
    <property type="nucleotide sequence ID" value="XM_002621357.2"/>
</dbReference>
<protein>
    <submittedName>
        <fullName evidence="1">Uncharacterized protein</fullName>
    </submittedName>
</protein>
<accession>A0A179UZR1</accession>
<sequence>MSSSAIEFLSVSRWKCNMATRDPKGYSYSYTYQNPETQTLTPNPPPTPKYSTQTHYLAHNRIPHHHEICLPINQPFADPDLASGKQCSAPVIREPASRDGWFRFRA</sequence>